<evidence type="ECO:0000256" key="3">
    <source>
        <dbReference type="ARBA" id="ARBA00022692"/>
    </source>
</evidence>
<keyword evidence="2" id="KW-1003">Cell membrane</keyword>
<dbReference type="AlphaFoldDB" id="A0A7W3LIX7"/>
<feature type="domain" description="MacB-like periplasmic core" evidence="9">
    <location>
        <begin position="25"/>
        <end position="232"/>
    </location>
</feature>
<feature type="transmembrane region" description="Helical" evidence="7">
    <location>
        <begin position="21"/>
        <end position="46"/>
    </location>
</feature>
<dbReference type="Proteomes" id="UP000572680">
    <property type="component" value="Unassembled WGS sequence"/>
</dbReference>
<feature type="transmembrane region" description="Helical" evidence="7">
    <location>
        <begin position="350"/>
        <end position="374"/>
    </location>
</feature>
<organism evidence="10 11">
    <name type="scientific">Actinomadura namibiensis</name>
    <dbReference type="NCBI Taxonomy" id="182080"/>
    <lineage>
        <taxon>Bacteria</taxon>
        <taxon>Bacillati</taxon>
        <taxon>Actinomycetota</taxon>
        <taxon>Actinomycetes</taxon>
        <taxon>Streptosporangiales</taxon>
        <taxon>Thermomonosporaceae</taxon>
        <taxon>Actinomadura</taxon>
    </lineage>
</organism>
<dbReference type="GO" id="GO:0022857">
    <property type="term" value="F:transmembrane transporter activity"/>
    <property type="evidence" value="ECO:0007669"/>
    <property type="project" value="TreeGrafter"/>
</dbReference>
<evidence type="ECO:0000256" key="2">
    <source>
        <dbReference type="ARBA" id="ARBA00022475"/>
    </source>
</evidence>
<keyword evidence="3 7" id="KW-0812">Transmembrane</keyword>
<protein>
    <submittedName>
        <fullName evidence="10">Putative ABC transport system permease protein</fullName>
    </submittedName>
</protein>
<evidence type="ECO:0000259" key="8">
    <source>
        <dbReference type="Pfam" id="PF02687"/>
    </source>
</evidence>
<feature type="transmembrane region" description="Helical" evidence="7">
    <location>
        <begin position="268"/>
        <end position="293"/>
    </location>
</feature>
<gene>
    <name evidence="10" type="ORF">HNR61_000606</name>
</gene>
<keyword evidence="4 7" id="KW-1133">Transmembrane helix</keyword>
<proteinExistence type="inferred from homology"/>
<dbReference type="PANTHER" id="PTHR30572:SF4">
    <property type="entry name" value="ABC TRANSPORTER PERMEASE YTRF"/>
    <property type="match status" value="1"/>
</dbReference>
<dbReference type="InterPro" id="IPR025857">
    <property type="entry name" value="MacB_PCD"/>
</dbReference>
<comment type="caution">
    <text evidence="10">The sequence shown here is derived from an EMBL/GenBank/DDBJ whole genome shotgun (WGS) entry which is preliminary data.</text>
</comment>
<feature type="domain" description="ABC3 transporter permease C-terminal" evidence="8">
    <location>
        <begin position="272"/>
        <end position="383"/>
    </location>
</feature>
<feature type="transmembrane region" description="Helical" evidence="7">
    <location>
        <begin position="321"/>
        <end position="344"/>
    </location>
</feature>
<evidence type="ECO:0000259" key="9">
    <source>
        <dbReference type="Pfam" id="PF12704"/>
    </source>
</evidence>
<evidence type="ECO:0000313" key="11">
    <source>
        <dbReference type="Proteomes" id="UP000572680"/>
    </source>
</evidence>
<evidence type="ECO:0000256" key="6">
    <source>
        <dbReference type="ARBA" id="ARBA00038076"/>
    </source>
</evidence>
<dbReference type="Pfam" id="PF12704">
    <property type="entry name" value="MacB_PCD"/>
    <property type="match status" value="1"/>
</dbReference>
<sequence length="391" mass="39368">MTRLRSADMARLGAAGLRARPARAALSALGVAIGIATMVAMLGIAASGQADLLRRLDALGTGLLRAQPGESIGGDKARLPERAVALAARVDGVASASATGELDATVRRTDRIPRVETGGLTVQAADLGLLRTLRGGVRTGAWLNDATARHPAVVLGAVAADRLGITDPGVRVHVGDRWFTVVGVLAPLPLAPEIDRAALVGVPAARAHLGYDGRPTTVYGQAADTAVPAVRALLPRALNPERPSDVAVSRPSDALAARAAAAGTLDGLLLGLGAVALLVGGVGIANTMVVSVLERRREIGLRRALGATRGLVRAQFLTESLLLSALGGVAGLLLGALATAGYALARGWPFALPLPALAGALGATLLVGALAGLYPAVRAARLAPTEALAAS</sequence>
<evidence type="ECO:0000256" key="7">
    <source>
        <dbReference type="SAM" id="Phobius"/>
    </source>
</evidence>
<comment type="subcellular location">
    <subcellularLocation>
        <location evidence="1">Cell membrane</location>
        <topology evidence="1">Multi-pass membrane protein</topology>
    </subcellularLocation>
</comment>
<evidence type="ECO:0000256" key="5">
    <source>
        <dbReference type="ARBA" id="ARBA00023136"/>
    </source>
</evidence>
<evidence type="ECO:0000313" key="10">
    <source>
        <dbReference type="EMBL" id="MBA8949008.1"/>
    </source>
</evidence>
<dbReference type="Pfam" id="PF02687">
    <property type="entry name" value="FtsX"/>
    <property type="match status" value="1"/>
</dbReference>
<evidence type="ECO:0000256" key="4">
    <source>
        <dbReference type="ARBA" id="ARBA00022989"/>
    </source>
</evidence>
<dbReference type="InterPro" id="IPR050250">
    <property type="entry name" value="Macrolide_Exporter_MacB"/>
</dbReference>
<dbReference type="GO" id="GO:0005886">
    <property type="term" value="C:plasma membrane"/>
    <property type="evidence" value="ECO:0007669"/>
    <property type="project" value="UniProtKB-SubCell"/>
</dbReference>
<dbReference type="PANTHER" id="PTHR30572">
    <property type="entry name" value="MEMBRANE COMPONENT OF TRANSPORTER-RELATED"/>
    <property type="match status" value="1"/>
</dbReference>
<dbReference type="RefSeq" id="WP_312897741.1">
    <property type="nucleotide sequence ID" value="NZ_BAAALP010000008.1"/>
</dbReference>
<accession>A0A7W3LIX7</accession>
<dbReference type="EMBL" id="JACJIA010000001">
    <property type="protein sequence ID" value="MBA8949008.1"/>
    <property type="molecule type" value="Genomic_DNA"/>
</dbReference>
<keyword evidence="5 7" id="KW-0472">Membrane</keyword>
<keyword evidence="11" id="KW-1185">Reference proteome</keyword>
<dbReference type="InterPro" id="IPR003838">
    <property type="entry name" value="ABC3_permease_C"/>
</dbReference>
<evidence type="ECO:0000256" key="1">
    <source>
        <dbReference type="ARBA" id="ARBA00004651"/>
    </source>
</evidence>
<name>A0A7W3LIX7_ACTNM</name>
<comment type="similarity">
    <text evidence="6">Belongs to the ABC-4 integral membrane protein family.</text>
</comment>
<reference evidence="10 11" key="1">
    <citation type="submission" date="2020-08" db="EMBL/GenBank/DDBJ databases">
        <title>Genomic Encyclopedia of Type Strains, Phase IV (KMG-IV): sequencing the most valuable type-strain genomes for metagenomic binning, comparative biology and taxonomic classification.</title>
        <authorList>
            <person name="Goeker M."/>
        </authorList>
    </citation>
    <scope>NUCLEOTIDE SEQUENCE [LARGE SCALE GENOMIC DNA]</scope>
    <source>
        <strain evidence="10 11">DSM 44197</strain>
    </source>
</reference>